<evidence type="ECO:0000313" key="2">
    <source>
        <dbReference type="EMBL" id="PJZ93681.1"/>
    </source>
</evidence>
<comment type="caution">
    <text evidence="2">The sequence shown here is derived from an EMBL/GenBank/DDBJ whole genome shotgun (WGS) entry which is preliminary data.</text>
</comment>
<reference evidence="1 3" key="2">
    <citation type="journal article" date="2018" name="Microb. Genom.">
        <title>Deciphering the unexplored Leptospira diversity from soils uncovers genomic evolution to virulence.</title>
        <authorList>
            <person name="Thibeaux R."/>
            <person name="Iraola G."/>
            <person name="Ferres I."/>
            <person name="Bierque E."/>
            <person name="Girault D."/>
            <person name="Soupe-Gilbert M.E."/>
            <person name="Picardeau M."/>
            <person name="Goarant C."/>
        </authorList>
    </citation>
    <scope>NUCLEOTIDE SEQUENCE [LARGE SCALE GENOMIC DNA]</scope>
    <source>
        <strain evidence="1 3">ATI7-C-A5</strain>
    </source>
</reference>
<accession>A0A2N0BIR4</accession>
<protein>
    <recommendedName>
        <fullName evidence="4">Lipoprotein</fullName>
    </recommendedName>
</protein>
<dbReference type="Proteomes" id="UP000232122">
    <property type="component" value="Unassembled WGS sequence"/>
</dbReference>
<reference evidence="1" key="3">
    <citation type="submission" date="2023-10" db="EMBL/GenBank/DDBJ databases">
        <authorList>
            <person name="Picardeau M."/>
            <person name="Thibeaux R."/>
        </authorList>
    </citation>
    <scope>NUCLEOTIDE SEQUENCE</scope>
    <source>
        <strain evidence="1">ATI7-C-A5</strain>
    </source>
</reference>
<dbReference type="RefSeq" id="WP_100747500.1">
    <property type="nucleotide sequence ID" value="NZ_NPEF02000010.1"/>
</dbReference>
<gene>
    <name evidence="1" type="ORF">CH379_009280</name>
    <name evidence="2" type="ORF">CH379_06500</name>
</gene>
<name>A0A2N0BAV7_9LEPT</name>
<dbReference type="AlphaFoldDB" id="A0A2N0BAV7"/>
<dbReference type="OrthoDB" id="333072at2"/>
<evidence type="ECO:0008006" key="4">
    <source>
        <dbReference type="Google" id="ProtNLM"/>
    </source>
</evidence>
<accession>A0A2N0BAV7</accession>
<sequence>MKKVLGSLILTGFLVYGCRISYFFQTISLPREDLNTRTGTFMGYEIFLWNCHEGERILVYRWEPEMPFADFNPYHKEKSDCGEITEFEKKFGRVKTKLGSGE</sequence>
<dbReference type="EMBL" id="NPEF01000049">
    <property type="protein sequence ID" value="PJZ93681.1"/>
    <property type="molecule type" value="Genomic_DNA"/>
</dbReference>
<proteinExistence type="predicted"/>
<dbReference type="PROSITE" id="PS51257">
    <property type="entry name" value="PROKAR_LIPOPROTEIN"/>
    <property type="match status" value="1"/>
</dbReference>
<dbReference type="EMBL" id="NPEF02000010">
    <property type="protein sequence ID" value="MDV6235817.1"/>
    <property type="molecule type" value="Genomic_DNA"/>
</dbReference>
<evidence type="ECO:0000313" key="3">
    <source>
        <dbReference type="Proteomes" id="UP000232122"/>
    </source>
</evidence>
<reference evidence="2" key="1">
    <citation type="submission" date="2017-07" db="EMBL/GenBank/DDBJ databases">
        <title>Leptospira spp. isolated from tropical soils.</title>
        <authorList>
            <person name="Thibeaux R."/>
            <person name="Iraola G."/>
            <person name="Ferres I."/>
            <person name="Bierque E."/>
            <person name="Girault D."/>
            <person name="Soupe-Gilbert M.-E."/>
            <person name="Picardeau M."/>
            <person name="Goarant C."/>
        </authorList>
    </citation>
    <scope>NUCLEOTIDE SEQUENCE [LARGE SCALE GENOMIC DNA]</scope>
    <source>
        <strain evidence="2">ATI7-C-A5</strain>
    </source>
</reference>
<evidence type="ECO:0000313" key="1">
    <source>
        <dbReference type="EMBL" id="MDV6235817.1"/>
    </source>
</evidence>
<organism evidence="2">
    <name type="scientific">Leptospira ellisii</name>
    <dbReference type="NCBI Taxonomy" id="2023197"/>
    <lineage>
        <taxon>Bacteria</taxon>
        <taxon>Pseudomonadati</taxon>
        <taxon>Spirochaetota</taxon>
        <taxon>Spirochaetia</taxon>
        <taxon>Leptospirales</taxon>
        <taxon>Leptospiraceae</taxon>
        <taxon>Leptospira</taxon>
    </lineage>
</organism>
<keyword evidence="3" id="KW-1185">Reference proteome</keyword>